<dbReference type="Proteomes" id="UP000290958">
    <property type="component" value="Unassembled WGS sequence"/>
</dbReference>
<dbReference type="PANTHER" id="PTHR43236:SF2">
    <property type="entry name" value="BLL0069 PROTEIN"/>
    <property type="match status" value="1"/>
</dbReference>
<sequence length="471" mass="52370">MARGNRLFVGGRLRQLRIDQRMDQAAMARVLGISVSYLSQLEHDDRPLTAKVKAALAAAYPVDWAAFDDREGEQLLGAFAHALAQPDVAGAPLEAERIEKLHLHFPEFAARYVDLHRAFRQTNERLNMVEEAIANDMTAQARMPWEMVRDWFHDTGNYVHALDCVAEELRAEIAPADRLSEADMAEALMRGHGVSLVVDESRSRLLRHYDAHSRRLFINAAAPPESRRFLIAHQLMRLAAADIMVDIVRAAALPLPGADRLLEVGLANYAAGALMMPYAAFRTAARAMRHDIDRLARQFGVSFEQACHRLSTLQRPGMRGIPFFFCRVDMAGNITKRHSATRLQFARFGGACPLWIVHEAVAIPDRILTQLGETPDGVRYVSMAKGLVKPSGSYARAPRRYAVALGCEAEHAANFIYADGMQLADEAGATPIGVTCRLCPRQGCDQRAFPPTDRPIRVDPDNRDVVPYSID</sequence>
<gene>
    <name evidence="4" type="ORF">EQG66_12380</name>
</gene>
<dbReference type="PROSITE" id="PS50943">
    <property type="entry name" value="HTH_CROC1"/>
    <property type="match status" value="1"/>
</dbReference>
<comment type="similarity">
    <text evidence="1">Belongs to the short-chain fatty acyl-CoA assimilation regulator (ScfR) family.</text>
</comment>
<protein>
    <submittedName>
        <fullName evidence="4">XRE family transcriptional regulator</fullName>
    </submittedName>
</protein>
<dbReference type="OrthoDB" id="1123084at2"/>
<dbReference type="InterPro" id="IPR052345">
    <property type="entry name" value="Rad_response_metalloprotease"/>
</dbReference>
<dbReference type="InterPro" id="IPR018653">
    <property type="entry name" value="ScfR_C"/>
</dbReference>
<feature type="region of interest" description="Disordered" evidence="2">
    <location>
        <begin position="450"/>
        <end position="471"/>
    </location>
</feature>
<feature type="domain" description="HTH cro/C1-type" evidence="3">
    <location>
        <begin position="13"/>
        <end position="67"/>
    </location>
</feature>
<organism evidence="4 5">
    <name type="scientific">Sphingobium fluviale</name>
    <dbReference type="NCBI Taxonomy" id="2506423"/>
    <lineage>
        <taxon>Bacteria</taxon>
        <taxon>Pseudomonadati</taxon>
        <taxon>Pseudomonadota</taxon>
        <taxon>Alphaproteobacteria</taxon>
        <taxon>Sphingomonadales</taxon>
        <taxon>Sphingomonadaceae</taxon>
        <taxon>Sphingobium</taxon>
    </lineage>
</organism>
<dbReference type="EMBL" id="SBKP01000013">
    <property type="protein sequence ID" value="RXR27261.1"/>
    <property type="molecule type" value="Genomic_DNA"/>
</dbReference>
<dbReference type="Pfam" id="PF06114">
    <property type="entry name" value="Peptidase_M78"/>
    <property type="match status" value="1"/>
</dbReference>
<accession>A0A4Q1KEW6</accession>
<dbReference type="PANTHER" id="PTHR43236">
    <property type="entry name" value="ANTITOXIN HIGA1"/>
    <property type="match status" value="1"/>
</dbReference>
<evidence type="ECO:0000256" key="1">
    <source>
        <dbReference type="ARBA" id="ARBA00007227"/>
    </source>
</evidence>
<proteinExistence type="inferred from homology"/>
<comment type="caution">
    <text evidence="4">The sequence shown here is derived from an EMBL/GenBank/DDBJ whole genome shotgun (WGS) entry which is preliminary data.</text>
</comment>
<dbReference type="PIRSF" id="PIRSF019251">
    <property type="entry name" value="Rv0465c"/>
    <property type="match status" value="1"/>
</dbReference>
<evidence type="ECO:0000313" key="5">
    <source>
        <dbReference type="Proteomes" id="UP000290958"/>
    </source>
</evidence>
<evidence type="ECO:0000256" key="2">
    <source>
        <dbReference type="SAM" id="MobiDB-lite"/>
    </source>
</evidence>
<dbReference type="InterPro" id="IPR010359">
    <property type="entry name" value="IrrE_HExxH"/>
</dbReference>
<dbReference type="SMART" id="SM00530">
    <property type="entry name" value="HTH_XRE"/>
    <property type="match status" value="1"/>
</dbReference>
<dbReference type="Gene3D" id="1.10.260.40">
    <property type="entry name" value="lambda repressor-like DNA-binding domains"/>
    <property type="match status" value="1"/>
</dbReference>
<dbReference type="InterPro" id="IPR001387">
    <property type="entry name" value="Cro/C1-type_HTH"/>
</dbReference>
<evidence type="ECO:0000259" key="3">
    <source>
        <dbReference type="PROSITE" id="PS50943"/>
    </source>
</evidence>
<dbReference type="SUPFAM" id="SSF47413">
    <property type="entry name" value="lambda repressor-like DNA-binding domains"/>
    <property type="match status" value="1"/>
</dbReference>
<feature type="compositionally biased region" description="Basic and acidic residues" evidence="2">
    <location>
        <begin position="454"/>
        <end position="464"/>
    </location>
</feature>
<dbReference type="RefSeq" id="WP_129404904.1">
    <property type="nucleotide sequence ID" value="NZ_SBKP01000013.1"/>
</dbReference>
<dbReference type="AlphaFoldDB" id="A0A4Q1KEW6"/>
<dbReference type="Pfam" id="PF01381">
    <property type="entry name" value="HTH_3"/>
    <property type="match status" value="1"/>
</dbReference>
<reference evidence="5" key="1">
    <citation type="submission" date="2019-01" db="EMBL/GenBank/DDBJ databases">
        <title>Cytophagaceae bacterium strain CAR-16.</title>
        <authorList>
            <person name="Chen W.-M."/>
        </authorList>
    </citation>
    <scope>NUCLEOTIDE SEQUENCE [LARGE SCALE GENOMIC DNA]</scope>
    <source>
        <strain evidence="5">CHR27</strain>
    </source>
</reference>
<dbReference type="InterPro" id="IPR026281">
    <property type="entry name" value="HTH_RamB"/>
</dbReference>
<dbReference type="InterPro" id="IPR010982">
    <property type="entry name" value="Lambda_DNA-bd_dom_sf"/>
</dbReference>
<dbReference type="GO" id="GO:0006355">
    <property type="term" value="P:regulation of DNA-templated transcription"/>
    <property type="evidence" value="ECO:0007669"/>
    <property type="project" value="InterPro"/>
</dbReference>
<dbReference type="GO" id="GO:0003677">
    <property type="term" value="F:DNA binding"/>
    <property type="evidence" value="ECO:0007669"/>
    <property type="project" value="InterPro"/>
</dbReference>
<evidence type="ECO:0000313" key="4">
    <source>
        <dbReference type="EMBL" id="RXR27261.1"/>
    </source>
</evidence>
<dbReference type="Pfam" id="PF09856">
    <property type="entry name" value="ScfRs"/>
    <property type="match status" value="1"/>
</dbReference>
<dbReference type="CDD" id="cd00093">
    <property type="entry name" value="HTH_XRE"/>
    <property type="match status" value="1"/>
</dbReference>
<name>A0A4Q1KEW6_9SPHN</name>
<keyword evidence="5" id="KW-1185">Reference proteome</keyword>